<name>A0A392PRF3_9FABA</name>
<dbReference type="Proteomes" id="UP000265520">
    <property type="component" value="Unassembled WGS sequence"/>
</dbReference>
<evidence type="ECO:0000313" key="2">
    <source>
        <dbReference type="Proteomes" id="UP000265520"/>
    </source>
</evidence>
<proteinExistence type="predicted"/>
<comment type="caution">
    <text evidence="1">The sequence shown here is derived from an EMBL/GenBank/DDBJ whole genome shotgun (WGS) entry which is preliminary data.</text>
</comment>
<evidence type="ECO:0000313" key="1">
    <source>
        <dbReference type="EMBL" id="MCI14292.1"/>
    </source>
</evidence>
<sequence>MQVEQLEQEVAVLQQALIDKQEQEASMLQVLCAPVFSSVYFCPNSARAGPKSY</sequence>
<dbReference type="AlphaFoldDB" id="A0A392PRF3"/>
<keyword evidence="2" id="KW-1185">Reference proteome</keyword>
<organism evidence="1 2">
    <name type="scientific">Trifolium medium</name>
    <dbReference type="NCBI Taxonomy" id="97028"/>
    <lineage>
        <taxon>Eukaryota</taxon>
        <taxon>Viridiplantae</taxon>
        <taxon>Streptophyta</taxon>
        <taxon>Embryophyta</taxon>
        <taxon>Tracheophyta</taxon>
        <taxon>Spermatophyta</taxon>
        <taxon>Magnoliopsida</taxon>
        <taxon>eudicotyledons</taxon>
        <taxon>Gunneridae</taxon>
        <taxon>Pentapetalae</taxon>
        <taxon>rosids</taxon>
        <taxon>fabids</taxon>
        <taxon>Fabales</taxon>
        <taxon>Fabaceae</taxon>
        <taxon>Papilionoideae</taxon>
        <taxon>50 kb inversion clade</taxon>
        <taxon>NPAAA clade</taxon>
        <taxon>Hologalegina</taxon>
        <taxon>IRL clade</taxon>
        <taxon>Trifolieae</taxon>
        <taxon>Trifolium</taxon>
    </lineage>
</organism>
<dbReference type="EMBL" id="LXQA010091797">
    <property type="protein sequence ID" value="MCI14292.1"/>
    <property type="molecule type" value="Genomic_DNA"/>
</dbReference>
<protein>
    <submittedName>
        <fullName evidence="1">Uncharacterized protein</fullName>
    </submittedName>
</protein>
<reference evidence="1 2" key="1">
    <citation type="journal article" date="2018" name="Front. Plant Sci.">
        <title>Red Clover (Trifolium pratense) and Zigzag Clover (T. medium) - A Picture of Genomic Similarities and Differences.</title>
        <authorList>
            <person name="Dluhosova J."/>
            <person name="Istvanek J."/>
            <person name="Nedelnik J."/>
            <person name="Repkova J."/>
        </authorList>
    </citation>
    <scope>NUCLEOTIDE SEQUENCE [LARGE SCALE GENOMIC DNA]</scope>
    <source>
        <strain evidence="2">cv. 10/8</strain>
        <tissue evidence="1">Leaf</tissue>
    </source>
</reference>
<accession>A0A392PRF3</accession>